<protein>
    <recommendedName>
        <fullName evidence="2">DUF4378 domain-containing protein</fullName>
    </recommendedName>
</protein>
<comment type="caution">
    <text evidence="3">The sequence shown here is derived from an EMBL/GenBank/DDBJ whole genome shotgun (WGS) entry which is preliminary data.</text>
</comment>
<dbReference type="InterPro" id="IPR025486">
    <property type="entry name" value="DUF4378"/>
</dbReference>
<feature type="domain" description="DUF4378" evidence="2">
    <location>
        <begin position="284"/>
        <end position="427"/>
    </location>
</feature>
<feature type="compositionally biased region" description="Basic residues" evidence="1">
    <location>
        <begin position="77"/>
        <end position="86"/>
    </location>
</feature>
<dbReference type="AlphaFoldDB" id="A0AA38W7C7"/>
<evidence type="ECO:0000256" key="1">
    <source>
        <dbReference type="SAM" id="MobiDB-lite"/>
    </source>
</evidence>
<name>A0AA38W7C7_9ASTR</name>
<organism evidence="3 4">
    <name type="scientific">Centaurea solstitialis</name>
    <name type="common">yellow star-thistle</name>
    <dbReference type="NCBI Taxonomy" id="347529"/>
    <lineage>
        <taxon>Eukaryota</taxon>
        <taxon>Viridiplantae</taxon>
        <taxon>Streptophyta</taxon>
        <taxon>Embryophyta</taxon>
        <taxon>Tracheophyta</taxon>
        <taxon>Spermatophyta</taxon>
        <taxon>Magnoliopsida</taxon>
        <taxon>eudicotyledons</taxon>
        <taxon>Gunneridae</taxon>
        <taxon>Pentapetalae</taxon>
        <taxon>asterids</taxon>
        <taxon>campanulids</taxon>
        <taxon>Asterales</taxon>
        <taxon>Asteraceae</taxon>
        <taxon>Carduoideae</taxon>
        <taxon>Cardueae</taxon>
        <taxon>Centaureinae</taxon>
        <taxon>Centaurea</taxon>
    </lineage>
</organism>
<feature type="region of interest" description="Disordered" evidence="1">
    <location>
        <begin position="185"/>
        <end position="209"/>
    </location>
</feature>
<keyword evidence="4" id="KW-1185">Reference proteome</keyword>
<reference evidence="3" key="1">
    <citation type="submission" date="2023-03" db="EMBL/GenBank/DDBJ databases">
        <title>Chromosome-scale reference genome and RAD-based genetic map of yellow starthistle (Centaurea solstitialis) reveal putative structural variation and QTLs associated with invader traits.</title>
        <authorList>
            <person name="Reatini B."/>
            <person name="Cang F.A."/>
            <person name="Jiang Q."/>
            <person name="Mckibben M.T.W."/>
            <person name="Barker M.S."/>
            <person name="Rieseberg L.H."/>
            <person name="Dlugosch K.M."/>
        </authorList>
    </citation>
    <scope>NUCLEOTIDE SEQUENCE</scope>
    <source>
        <strain evidence="3">CAN-66</strain>
        <tissue evidence="3">Leaf</tissue>
    </source>
</reference>
<evidence type="ECO:0000259" key="2">
    <source>
        <dbReference type="Pfam" id="PF14309"/>
    </source>
</evidence>
<dbReference type="EMBL" id="JARYMX010000007">
    <property type="protein sequence ID" value="KAJ9540049.1"/>
    <property type="molecule type" value="Genomic_DNA"/>
</dbReference>
<dbReference type="PANTHER" id="PTHR46836:SF12">
    <property type="entry name" value="DUF3741-ASSOCIATED SEQUENCE MOTIF PROTEIN-RELATED"/>
    <property type="match status" value="1"/>
</dbReference>
<dbReference type="PANTHER" id="PTHR46836">
    <property type="entry name" value="AFADIN"/>
    <property type="match status" value="1"/>
</dbReference>
<accession>A0AA38W7C7</accession>
<dbReference type="Pfam" id="PF14309">
    <property type="entry name" value="DUF4378"/>
    <property type="match status" value="1"/>
</dbReference>
<evidence type="ECO:0000313" key="3">
    <source>
        <dbReference type="EMBL" id="KAJ9540049.1"/>
    </source>
</evidence>
<proteinExistence type="predicted"/>
<sequence length="431" mass="49002">MALTNHRLNVGGRILDLWVVMENTQTTPSVIAKMMGFDEMMPPWKQTVSRQVKVLSDDYLEKSCSIGKRSRKDSQTHRIRSKKRANPRTNYSNEDIFEDLKQKSSNLDGMQGMKSIKIGENASGSSFLVNSHATFSWETKKQLLERLKSKPGSKLGSLIDVRSKESRKYESVTILPSLKRTKLSSNSTTKSVKITRSNDVKPSSAVNRLSTSTTKDDLVSISSNPSSVSCNSDAGTEMIGLSVQIQQESDMDPEMVTSSDDESSCFTDENVNSVISFGSKESRDFSYLLDVFDESGFDVEMRLERWHSSECMMSPLVFERLEKKYGKQELWHKAERRLLFDRINTAMTEIIGPFSIKPLRRKMTKSIWRRDVIEEELWELFASQEKGVYDEVAQKAVGRGPLLEVEDERDSLVREIEAFLFEELAAELVFA</sequence>
<gene>
    <name evidence="3" type="ORF">OSB04_026555</name>
</gene>
<feature type="region of interest" description="Disordered" evidence="1">
    <location>
        <begin position="66"/>
        <end position="91"/>
    </location>
</feature>
<evidence type="ECO:0000313" key="4">
    <source>
        <dbReference type="Proteomes" id="UP001172457"/>
    </source>
</evidence>
<dbReference type="Proteomes" id="UP001172457">
    <property type="component" value="Chromosome 7"/>
</dbReference>